<proteinExistence type="predicted"/>
<dbReference type="EMBL" id="MZMZ02003616">
    <property type="protein sequence ID" value="RQM21219.1"/>
    <property type="molecule type" value="Genomic_DNA"/>
</dbReference>
<organism evidence="1 2">
    <name type="scientific">Aphanomyces astaci</name>
    <name type="common">Crayfish plague agent</name>
    <dbReference type="NCBI Taxonomy" id="112090"/>
    <lineage>
        <taxon>Eukaryota</taxon>
        <taxon>Sar</taxon>
        <taxon>Stramenopiles</taxon>
        <taxon>Oomycota</taxon>
        <taxon>Saprolegniomycetes</taxon>
        <taxon>Saprolegniales</taxon>
        <taxon>Verrucalvaceae</taxon>
        <taxon>Aphanomyces</taxon>
    </lineage>
</organism>
<reference evidence="1" key="1">
    <citation type="submission" date="2018-07" db="EMBL/GenBank/DDBJ databases">
        <title>Annotation of Aphanomyces astaci genome assembly.</title>
        <authorList>
            <person name="Studholme D.J."/>
        </authorList>
    </citation>
    <scope>NUCLEOTIDE SEQUENCE [LARGE SCALE GENOMIC DNA]</scope>
    <source>
        <strain evidence="1">Pc</strain>
    </source>
</reference>
<dbReference type="Proteomes" id="UP000284702">
    <property type="component" value="Unassembled WGS sequence"/>
</dbReference>
<sequence>MTSSHFNEQLAQFHAQQEAMSSGWKMSRPDSLRWRRRWRKIDWNKKILERFFYGLGSASRNAPPGDGYDAPAELQVEELNHKVRRDSERWGLFAEATNQRSLFPSEQAAPTSRIENLMGVQQVPLARMYKGSTKRERREFMDEYLAYSRPVEVLNRGMGENIFFMLLAAYIDPKIVPRVCAHDLGKSFEEITENDWCDYFLSAREVQELDLDSVAKAMASLKVDMKFCDAESRVGRLLADFYDMLEQLDVAHLPEKKPKHCDGSQAGSESAAAILRKTAAPITTEESGQRGVSQSPGDGRYKRLVCEGMFEVYKVLKCPKCQLGEILDQRLKKPHVAAVAATPTRRPRLLAQPWL</sequence>
<name>A0A425CVX3_APHAT</name>
<dbReference type="AlphaFoldDB" id="A0A425CVX3"/>
<accession>A0A425CVX3</accession>
<evidence type="ECO:0000313" key="2">
    <source>
        <dbReference type="Proteomes" id="UP000284702"/>
    </source>
</evidence>
<evidence type="ECO:0000313" key="1">
    <source>
        <dbReference type="EMBL" id="RQM21219.1"/>
    </source>
</evidence>
<protein>
    <submittedName>
        <fullName evidence="1">Uncharacterized protein</fullName>
    </submittedName>
</protein>
<gene>
    <name evidence="1" type="ORF">B5M09_013100</name>
</gene>
<keyword evidence="2" id="KW-1185">Reference proteome</keyword>
<comment type="caution">
    <text evidence="1">The sequence shown here is derived from an EMBL/GenBank/DDBJ whole genome shotgun (WGS) entry which is preliminary data.</text>
</comment>